<dbReference type="PANTHER" id="PTHR45913">
    <property type="entry name" value="EPM2A-INTERACTING PROTEIN 1"/>
    <property type="match status" value="1"/>
</dbReference>
<dbReference type="PANTHER" id="PTHR45913:SF19">
    <property type="entry name" value="LOW QUALITY PROTEIN: ZINC FINGER BED DOMAIN-CONTAINING PROTEIN 5-LIKE"/>
    <property type="match status" value="1"/>
</dbReference>
<dbReference type="OrthoDB" id="6620462at2759"/>
<gene>
    <name evidence="2" type="primary">LOC112681071</name>
</gene>
<organism evidence="1 2">
    <name type="scientific">Sipha flava</name>
    <name type="common">yellow sugarcane aphid</name>
    <dbReference type="NCBI Taxonomy" id="143950"/>
    <lineage>
        <taxon>Eukaryota</taxon>
        <taxon>Metazoa</taxon>
        <taxon>Ecdysozoa</taxon>
        <taxon>Arthropoda</taxon>
        <taxon>Hexapoda</taxon>
        <taxon>Insecta</taxon>
        <taxon>Pterygota</taxon>
        <taxon>Neoptera</taxon>
        <taxon>Paraneoptera</taxon>
        <taxon>Hemiptera</taxon>
        <taxon>Sternorrhyncha</taxon>
        <taxon>Aphidomorpha</taxon>
        <taxon>Aphidoidea</taxon>
        <taxon>Aphididae</taxon>
        <taxon>Sipha</taxon>
    </lineage>
</organism>
<evidence type="ECO:0000313" key="2">
    <source>
        <dbReference type="RefSeq" id="XP_025407116.1"/>
    </source>
</evidence>
<keyword evidence="1" id="KW-1185">Reference proteome</keyword>
<sequence length="171" mass="19767">MTAFIKKLKLWRRQMNEGTSKDSFSILQQFLTSNTWYGLRNILKNEDIDKFAWIQDPFNSIVPSEFNSTEEESLIELSCDSSLKSKFTNMELTKFWISIKNEYPLVCEKALRVLIPFSTSYLCEAGFSAVAVIKSKYRSKINVEKEMRVAVSSLIPRFEKICSDVQAHSSH</sequence>
<protein>
    <submittedName>
        <fullName evidence="2">Zinc finger BED domain-containing protein 5-like</fullName>
    </submittedName>
</protein>
<dbReference type="AlphaFoldDB" id="A0A8B8F907"/>
<accession>A0A8B8F907</accession>
<proteinExistence type="predicted"/>
<name>A0A8B8F907_9HEMI</name>
<dbReference type="RefSeq" id="XP_025407116.1">
    <property type="nucleotide sequence ID" value="XM_025551331.1"/>
</dbReference>
<reference evidence="2" key="1">
    <citation type="submission" date="2025-08" db="UniProtKB">
        <authorList>
            <consortium name="RefSeq"/>
        </authorList>
    </citation>
    <scope>IDENTIFICATION</scope>
    <source>
        <tissue evidence="2">Whole body</tissue>
    </source>
</reference>
<dbReference type="Proteomes" id="UP000694846">
    <property type="component" value="Unplaced"/>
</dbReference>
<dbReference type="GeneID" id="112681071"/>
<evidence type="ECO:0000313" key="1">
    <source>
        <dbReference type="Proteomes" id="UP000694846"/>
    </source>
</evidence>